<keyword evidence="4" id="KW-0697">Rotamase</keyword>
<evidence type="ECO:0000313" key="7">
    <source>
        <dbReference type="EMBL" id="KUG20970.1"/>
    </source>
</evidence>
<dbReference type="InterPro" id="IPR054016">
    <property type="entry name" value="FKBP26_IF"/>
</dbReference>
<reference evidence="7" key="1">
    <citation type="journal article" date="2015" name="Proc. Natl. Acad. Sci. U.S.A.">
        <title>Networks of energetic and metabolic interactions define dynamics in microbial communities.</title>
        <authorList>
            <person name="Embree M."/>
            <person name="Liu J.K."/>
            <person name="Al-Bassam M.M."/>
            <person name="Zengler K."/>
        </authorList>
    </citation>
    <scope>NUCLEOTIDE SEQUENCE</scope>
</reference>
<evidence type="ECO:0000259" key="6">
    <source>
        <dbReference type="PROSITE" id="PS50059"/>
    </source>
</evidence>
<dbReference type="EC" id="5.2.1.8" evidence="3"/>
<dbReference type="InterPro" id="IPR001179">
    <property type="entry name" value="PPIase_FKBP_dom"/>
</dbReference>
<dbReference type="SUPFAM" id="SSF54534">
    <property type="entry name" value="FKBP-like"/>
    <property type="match status" value="1"/>
</dbReference>
<comment type="catalytic activity">
    <reaction evidence="1">
        <text>[protein]-peptidylproline (omega=180) = [protein]-peptidylproline (omega=0)</text>
        <dbReference type="Rhea" id="RHEA:16237"/>
        <dbReference type="Rhea" id="RHEA-COMP:10747"/>
        <dbReference type="Rhea" id="RHEA-COMP:10748"/>
        <dbReference type="ChEBI" id="CHEBI:83833"/>
        <dbReference type="ChEBI" id="CHEBI:83834"/>
        <dbReference type="EC" id="5.2.1.8"/>
    </reaction>
</comment>
<organism evidence="7">
    <name type="scientific">hydrocarbon metagenome</name>
    <dbReference type="NCBI Taxonomy" id="938273"/>
    <lineage>
        <taxon>unclassified sequences</taxon>
        <taxon>metagenomes</taxon>
        <taxon>ecological metagenomes</taxon>
    </lineage>
</organism>
<accession>A0A0W8FJ90</accession>
<comment type="caution">
    <text evidence="7">The sequence shown here is derived from an EMBL/GenBank/DDBJ whole genome shotgun (WGS) entry which is preliminary data.</text>
</comment>
<evidence type="ECO:0000256" key="3">
    <source>
        <dbReference type="ARBA" id="ARBA00013194"/>
    </source>
</evidence>
<dbReference type="PANTHER" id="PTHR47861:SF2">
    <property type="entry name" value="LONG-TYPE PEPTIDYL-PROLYL CIS-TRANS ISOMERASE"/>
    <property type="match status" value="1"/>
</dbReference>
<dbReference type="Gene3D" id="2.40.10.330">
    <property type="match status" value="1"/>
</dbReference>
<keyword evidence="5 7" id="KW-0413">Isomerase</keyword>
<feature type="domain" description="PPIase FKBP-type" evidence="6">
    <location>
        <begin position="6"/>
        <end position="93"/>
    </location>
</feature>
<protein>
    <recommendedName>
        <fullName evidence="3">peptidylprolyl isomerase</fullName>
        <ecNumber evidence="3">5.2.1.8</ecNumber>
    </recommendedName>
</protein>
<sequence>MPIQEGDFIKISYTGRLGESVFDTTDADLAKEEGIHNPAALYGPITIRVGSRHVIPGLEEALIGKEIGYEGDTEVAPELGFGPHDESLVKSVPVTQFREKPKVGTRVEMDNREGVVVNVIGRRALVDFNHPLAGKTLHYHFAIEERVEDAQERIQGLIRLYAGRDDVEIAINGGTVEMLLPPGITYDRRWMLWRGRIVHEIFEYLDGIDEIIFKEAFRRPAQPEEEAAGEEPAPAEE</sequence>
<name>A0A0W8FJ90_9ZZZZ</name>
<dbReference type="InterPro" id="IPR048261">
    <property type="entry name" value="SlpA/SlyD-like_ins_sf"/>
</dbReference>
<comment type="similarity">
    <text evidence="2">Belongs to the FKBP-type PPIase family.</text>
</comment>
<dbReference type="AlphaFoldDB" id="A0A0W8FJ90"/>
<proteinExistence type="inferred from homology"/>
<evidence type="ECO:0000256" key="2">
    <source>
        <dbReference type="ARBA" id="ARBA00006577"/>
    </source>
</evidence>
<dbReference type="GO" id="GO:0003755">
    <property type="term" value="F:peptidyl-prolyl cis-trans isomerase activity"/>
    <property type="evidence" value="ECO:0007669"/>
    <property type="project" value="UniProtKB-KW"/>
</dbReference>
<dbReference type="Gene3D" id="3.10.50.40">
    <property type="match status" value="1"/>
</dbReference>
<evidence type="ECO:0000256" key="1">
    <source>
        <dbReference type="ARBA" id="ARBA00000971"/>
    </source>
</evidence>
<dbReference type="PANTHER" id="PTHR47861">
    <property type="entry name" value="FKBP-TYPE PEPTIDYL-PROLYL CIS-TRANS ISOMERASE SLYD"/>
    <property type="match status" value="1"/>
</dbReference>
<dbReference type="PROSITE" id="PS50059">
    <property type="entry name" value="FKBP_PPIASE"/>
    <property type="match status" value="1"/>
</dbReference>
<dbReference type="Pfam" id="PF22199">
    <property type="entry name" value="FKBP26_IF"/>
    <property type="match status" value="1"/>
</dbReference>
<dbReference type="Pfam" id="PF00254">
    <property type="entry name" value="FKBP_C"/>
    <property type="match status" value="1"/>
</dbReference>
<dbReference type="Gene3D" id="3.30.70.2210">
    <property type="match status" value="1"/>
</dbReference>
<gene>
    <name evidence="7" type="ORF">ASZ90_009291</name>
</gene>
<evidence type="ECO:0000256" key="4">
    <source>
        <dbReference type="ARBA" id="ARBA00023110"/>
    </source>
</evidence>
<evidence type="ECO:0000256" key="5">
    <source>
        <dbReference type="ARBA" id="ARBA00023235"/>
    </source>
</evidence>
<dbReference type="InterPro" id="IPR046357">
    <property type="entry name" value="PPIase_dom_sf"/>
</dbReference>
<dbReference type="EMBL" id="LNQE01001122">
    <property type="protein sequence ID" value="KUG20970.1"/>
    <property type="molecule type" value="Genomic_DNA"/>
</dbReference>